<dbReference type="AlphaFoldDB" id="A0A9D1DAP8"/>
<comment type="caution">
    <text evidence="2">The sequence shown here is derived from an EMBL/GenBank/DDBJ whole genome shotgun (WGS) entry which is preliminary data.</text>
</comment>
<keyword evidence="1" id="KW-1133">Transmembrane helix</keyword>
<reference evidence="2" key="2">
    <citation type="journal article" date="2021" name="PeerJ">
        <title>Extensive microbial diversity within the chicken gut microbiome revealed by metagenomics and culture.</title>
        <authorList>
            <person name="Gilroy R."/>
            <person name="Ravi A."/>
            <person name="Getino M."/>
            <person name="Pursley I."/>
            <person name="Horton D.L."/>
            <person name="Alikhan N.F."/>
            <person name="Baker D."/>
            <person name="Gharbi K."/>
            <person name="Hall N."/>
            <person name="Watson M."/>
            <person name="Adriaenssens E.M."/>
            <person name="Foster-Nyarko E."/>
            <person name="Jarju S."/>
            <person name="Secka A."/>
            <person name="Antonio M."/>
            <person name="Oren A."/>
            <person name="Chaudhuri R.R."/>
            <person name="La Ragione R."/>
            <person name="Hildebrand F."/>
            <person name="Pallen M.J."/>
        </authorList>
    </citation>
    <scope>NUCLEOTIDE SEQUENCE</scope>
    <source>
        <strain evidence="2">ChiW25-3613</strain>
    </source>
</reference>
<evidence type="ECO:0000256" key="1">
    <source>
        <dbReference type="SAM" id="Phobius"/>
    </source>
</evidence>
<gene>
    <name evidence="2" type="ORF">IAB90_03315</name>
</gene>
<dbReference type="Proteomes" id="UP000824179">
    <property type="component" value="Unassembled WGS sequence"/>
</dbReference>
<reference evidence="2" key="1">
    <citation type="submission" date="2020-10" db="EMBL/GenBank/DDBJ databases">
        <authorList>
            <person name="Gilroy R."/>
        </authorList>
    </citation>
    <scope>NUCLEOTIDE SEQUENCE</scope>
    <source>
        <strain evidence="2">ChiW25-3613</strain>
    </source>
</reference>
<accession>A0A9D1DAP8</accession>
<organism evidence="2 3">
    <name type="scientific">Candidatus Coproplasma stercoripullorum</name>
    <dbReference type="NCBI Taxonomy" id="2840751"/>
    <lineage>
        <taxon>Bacteria</taxon>
        <taxon>Bacillati</taxon>
        <taxon>Bacillota</taxon>
        <taxon>Clostridia</taxon>
        <taxon>Eubacteriales</taxon>
        <taxon>Candidatus Coproplasma</taxon>
    </lineage>
</organism>
<sequence>MKHNKLKIVGIIAAILAVFIAGGLAIFFSLNSRANIIHELDVGASAKNHSTEYNLEKKQNDITVKLNNIYAGKRTVFIWVSAEGLPQNRLLFYLNNCIITDDSGNKYNYASGTDENAVKLSVNSGALAANEKILKFQSGIPHSIENAEIAFDFGEYGIFVFENINIELTNSEVYELGGDRYSFGMPGAKYTILAIEYSPEGVYFTMQYDLTDYYTQLLDLTGLLAFGYTIYGGEVETYAAMVPSEITGNSVTIIEDYYLPRVVEDRAEISIDLYLRNNGETYVNHLTTISFK</sequence>
<evidence type="ECO:0000313" key="2">
    <source>
        <dbReference type="EMBL" id="HIR39392.1"/>
    </source>
</evidence>
<protein>
    <submittedName>
        <fullName evidence="2">DUF4179 domain-containing protein</fullName>
    </submittedName>
</protein>
<keyword evidence="1" id="KW-0812">Transmembrane</keyword>
<dbReference type="EMBL" id="DVHB01000060">
    <property type="protein sequence ID" value="HIR39392.1"/>
    <property type="molecule type" value="Genomic_DNA"/>
</dbReference>
<feature type="transmembrane region" description="Helical" evidence="1">
    <location>
        <begin position="7"/>
        <end position="30"/>
    </location>
</feature>
<evidence type="ECO:0000313" key="3">
    <source>
        <dbReference type="Proteomes" id="UP000824179"/>
    </source>
</evidence>
<keyword evidence="1" id="KW-0472">Membrane</keyword>
<proteinExistence type="predicted"/>
<name>A0A9D1DAP8_9FIRM</name>